<feature type="domain" description="Glycosyl hydrolase family 13 catalytic" evidence="1">
    <location>
        <begin position="204"/>
        <end position="654"/>
    </location>
</feature>
<dbReference type="SUPFAM" id="SSF51445">
    <property type="entry name" value="(Trans)glycosidases"/>
    <property type="match status" value="1"/>
</dbReference>
<dbReference type="Proteomes" id="UP001595692">
    <property type="component" value="Unassembled WGS sequence"/>
</dbReference>
<proteinExistence type="predicted"/>
<dbReference type="RefSeq" id="WP_377150988.1">
    <property type="nucleotide sequence ID" value="NZ_JBHSAF010000002.1"/>
</dbReference>
<dbReference type="NCBIfam" id="NF007058">
    <property type="entry name" value="PRK09505.2-3"/>
    <property type="match status" value="1"/>
</dbReference>
<protein>
    <submittedName>
        <fullName evidence="2">Alpha-amylase</fullName>
        <ecNumber evidence="2">3.2.1.1</ecNumber>
    </submittedName>
</protein>
<dbReference type="InterPro" id="IPR014635">
    <property type="entry name" value="A_amylase_MalS"/>
</dbReference>
<name>A0ABV8CL63_9GAMM</name>
<dbReference type="EC" id="3.2.1.1" evidence="2"/>
<dbReference type="InterPro" id="IPR017853">
    <property type="entry name" value="GH"/>
</dbReference>
<accession>A0ABV8CL63</accession>
<dbReference type="GO" id="GO:0004556">
    <property type="term" value="F:alpha-amylase activity"/>
    <property type="evidence" value="ECO:0007669"/>
    <property type="project" value="UniProtKB-EC"/>
</dbReference>
<dbReference type="Pfam" id="PF00128">
    <property type="entry name" value="Alpha-amylase"/>
    <property type="match status" value="1"/>
</dbReference>
<evidence type="ECO:0000313" key="2">
    <source>
        <dbReference type="EMBL" id="MFC3912647.1"/>
    </source>
</evidence>
<keyword evidence="2" id="KW-0378">Hydrolase</keyword>
<dbReference type="NCBIfam" id="NF007060">
    <property type="entry name" value="PRK09505.2-5"/>
    <property type="match status" value="1"/>
</dbReference>
<evidence type="ECO:0000259" key="1">
    <source>
        <dbReference type="SMART" id="SM00642"/>
    </source>
</evidence>
<reference evidence="3" key="1">
    <citation type="journal article" date="2019" name="Int. J. Syst. Evol. Microbiol.">
        <title>The Global Catalogue of Microorganisms (GCM) 10K type strain sequencing project: providing services to taxonomists for standard genome sequencing and annotation.</title>
        <authorList>
            <consortium name="The Broad Institute Genomics Platform"/>
            <consortium name="The Broad Institute Genome Sequencing Center for Infectious Disease"/>
            <person name="Wu L."/>
            <person name="Ma J."/>
        </authorList>
    </citation>
    <scope>NUCLEOTIDE SEQUENCE [LARGE SCALE GENOMIC DNA]</scope>
    <source>
        <strain evidence="3">CCUG 54939</strain>
    </source>
</reference>
<gene>
    <name evidence="2" type="ORF">ACFOSS_04065</name>
</gene>
<dbReference type="PANTHER" id="PTHR10357:SF209">
    <property type="entry name" value="PERIPLASMIC ALPHA-AMYLASE"/>
    <property type="match status" value="1"/>
</dbReference>
<dbReference type="EMBL" id="JBHSAF010000002">
    <property type="protein sequence ID" value="MFC3912647.1"/>
    <property type="molecule type" value="Genomic_DNA"/>
</dbReference>
<comment type="caution">
    <text evidence="2">The sequence shown here is derived from an EMBL/GenBank/DDBJ whole genome shotgun (WGS) entry which is preliminary data.</text>
</comment>
<dbReference type="PIRSF" id="PIRSF036917">
    <property type="entry name" value="Alph_amls_MalS"/>
    <property type="match status" value="1"/>
</dbReference>
<dbReference type="InterPro" id="IPR006047">
    <property type="entry name" value="GH13_cat_dom"/>
</dbReference>
<dbReference type="Gene3D" id="3.20.20.80">
    <property type="entry name" value="Glycosidases"/>
    <property type="match status" value="2"/>
</dbReference>
<keyword evidence="2" id="KW-0326">Glycosidase</keyword>
<evidence type="ECO:0000313" key="3">
    <source>
        <dbReference type="Proteomes" id="UP001595692"/>
    </source>
</evidence>
<dbReference type="PANTHER" id="PTHR10357">
    <property type="entry name" value="ALPHA-AMYLASE FAMILY MEMBER"/>
    <property type="match status" value="1"/>
</dbReference>
<keyword evidence="3" id="KW-1185">Reference proteome</keyword>
<sequence length="694" mass="76758">MASAAQAEPISTPLFLSINNQAADAALQLQDQGKSTYKVTTSLKKGTYQIQIADKAHTCGTTFGPATAGPLPFGKSNPLSSCAKDQQYQLRVLLPGNYDFTLDNSNPDAPTLKVLRATKAGSFKRQPPAVECNSWDGGAVTVSVGKTWPNGTQLRDAYSGQVATVKSGKVTMTPAVDSEGILLLEPVKSEKQVAFSWDNATVYFMLTDRFNNGDPTNDNSFGRKRDGKDEIGTWHGGDFKGITDKLDYIKSLGVNAIWITPMVEQVHGFIGGGENGTFPFYAYHGYWALDFTKLDPNLGDEAALKAMVDEAHKRGIRVLVDVVMNHAGYATLADLQDLGLESLVTDKEKLPARWSDWKPVGLYGNWHGFNQHINYQSHDWKNWWGTDWVRATMPGYQTPGNDDVTGAVGGLPDFLTESTKAVDLPPFLKAKKDTNATTLPNATVVDYLVKWHTDWVRKFGIDGFRGDTVKHLEPAAWKKLKAEGTAALKEWKAANPDKKIDDLPFFMVGEVWDHGMNKDLWFDNGFDSIINFDYQRDALNNAQCMNTAEPTYAKYAKTINTDPNFNVLSYISSHDTKLFFGDYEDTGLQRRVANSFMMLPGGVQIYYGDESGRGLMKSDGVFDQAVRSDMNWKELNSGEKAELVKHWQKLGAFRAAHPAVAAGSHVKLSDKPYTFVRQKGNDKVMVVFAGRKNG</sequence>
<organism evidence="2 3">
    <name type="scientific">Pseudaeromonas sharmana</name>
    <dbReference type="NCBI Taxonomy" id="328412"/>
    <lineage>
        <taxon>Bacteria</taxon>
        <taxon>Pseudomonadati</taxon>
        <taxon>Pseudomonadota</taxon>
        <taxon>Gammaproteobacteria</taxon>
        <taxon>Aeromonadales</taxon>
        <taxon>Aeromonadaceae</taxon>
        <taxon>Pseudaeromonas</taxon>
    </lineage>
</organism>
<dbReference type="SMART" id="SM00642">
    <property type="entry name" value="Aamy"/>
    <property type="match status" value="1"/>
</dbReference>